<dbReference type="Gene3D" id="1.20.120.450">
    <property type="entry name" value="dinb family like domain"/>
    <property type="match status" value="1"/>
</dbReference>
<sequence length="174" mass="19436">MADAAGRVPLVLDGPDVREADPYELLVGYLDWYRETLTRKLAGLSDTQLRTPVEPFGWAPLGLVRHLGWVERRWLRWGFAAQDVVAYPPGGDPQEWSVVGHDDVWAGYLSEVRQGKVIVADARLTDVSQVGGRFKTEADAPTLGRILFHLLQEYARHMGQLDVVRELLDGSTGE</sequence>
<dbReference type="Proteomes" id="UP001500618">
    <property type="component" value="Unassembled WGS sequence"/>
</dbReference>
<dbReference type="SUPFAM" id="SSF109854">
    <property type="entry name" value="DinB/YfiT-like putative metalloenzymes"/>
    <property type="match status" value="1"/>
</dbReference>
<proteinExistence type="predicted"/>
<reference evidence="1 2" key="1">
    <citation type="journal article" date="2019" name="Int. J. Syst. Evol. Microbiol.">
        <title>The Global Catalogue of Microorganisms (GCM) 10K type strain sequencing project: providing services to taxonomists for standard genome sequencing and annotation.</title>
        <authorList>
            <consortium name="The Broad Institute Genomics Platform"/>
            <consortium name="The Broad Institute Genome Sequencing Center for Infectious Disease"/>
            <person name="Wu L."/>
            <person name="Ma J."/>
        </authorList>
    </citation>
    <scope>NUCLEOTIDE SEQUENCE [LARGE SCALE GENOMIC DNA]</scope>
    <source>
        <strain evidence="1 2">JCM 14718</strain>
    </source>
</reference>
<dbReference type="RefSeq" id="WP_344311233.1">
    <property type="nucleotide sequence ID" value="NZ_BAAANY010000010.1"/>
</dbReference>
<protein>
    <submittedName>
        <fullName evidence="1">DinB family protein</fullName>
    </submittedName>
</protein>
<gene>
    <name evidence="1" type="ORF">GCM10009765_33850</name>
</gene>
<dbReference type="EMBL" id="BAAANY010000010">
    <property type="protein sequence ID" value="GAA1681908.1"/>
    <property type="molecule type" value="Genomic_DNA"/>
</dbReference>
<comment type="caution">
    <text evidence="1">The sequence shown here is derived from an EMBL/GenBank/DDBJ whole genome shotgun (WGS) entry which is preliminary data.</text>
</comment>
<organism evidence="1 2">
    <name type="scientific">Fodinicola feengrottensis</name>
    <dbReference type="NCBI Taxonomy" id="435914"/>
    <lineage>
        <taxon>Bacteria</taxon>
        <taxon>Bacillati</taxon>
        <taxon>Actinomycetota</taxon>
        <taxon>Actinomycetes</taxon>
        <taxon>Mycobacteriales</taxon>
        <taxon>Fodinicola</taxon>
    </lineage>
</organism>
<evidence type="ECO:0000313" key="1">
    <source>
        <dbReference type="EMBL" id="GAA1681908.1"/>
    </source>
</evidence>
<evidence type="ECO:0000313" key="2">
    <source>
        <dbReference type="Proteomes" id="UP001500618"/>
    </source>
</evidence>
<dbReference type="InterPro" id="IPR007061">
    <property type="entry name" value="MST-like"/>
</dbReference>
<keyword evidence="2" id="KW-1185">Reference proteome</keyword>
<dbReference type="InterPro" id="IPR034660">
    <property type="entry name" value="DinB/YfiT-like"/>
</dbReference>
<dbReference type="Pfam" id="PF04978">
    <property type="entry name" value="MST"/>
    <property type="match status" value="1"/>
</dbReference>
<accession>A0ABN2H4J7</accession>
<name>A0ABN2H4J7_9ACTN</name>